<feature type="transmembrane region" description="Helical" evidence="3">
    <location>
        <begin position="194"/>
        <end position="215"/>
    </location>
</feature>
<accession>A0AA35XVM7</accession>
<evidence type="ECO:0000256" key="1">
    <source>
        <dbReference type="ARBA" id="ARBA00022553"/>
    </source>
</evidence>
<dbReference type="InterPro" id="IPR019844">
    <property type="entry name" value="CSD_CS"/>
</dbReference>
<evidence type="ECO:0000259" key="4">
    <source>
        <dbReference type="PROSITE" id="PS51857"/>
    </source>
</evidence>
<dbReference type="RefSeq" id="WP_017366422.1">
    <property type="nucleotide sequence ID" value="NZ_CP079096.1"/>
</dbReference>
<dbReference type="InterPro" id="IPR052069">
    <property type="entry name" value="Ca-reg_mRNA-binding_domain"/>
</dbReference>
<keyword evidence="3" id="KW-1133">Transmembrane helix</keyword>
<dbReference type="EMBL" id="OX458332">
    <property type="protein sequence ID" value="CAI8848866.1"/>
    <property type="molecule type" value="Genomic_DNA"/>
</dbReference>
<keyword evidence="3" id="KW-0812">Transmembrane</keyword>
<proteinExistence type="predicted"/>
<dbReference type="InterPro" id="IPR012340">
    <property type="entry name" value="NA-bd_OB-fold"/>
</dbReference>
<organism evidence="5 6">
    <name type="scientific">Methylococcus capsulatus</name>
    <dbReference type="NCBI Taxonomy" id="414"/>
    <lineage>
        <taxon>Bacteria</taxon>
        <taxon>Pseudomonadati</taxon>
        <taxon>Pseudomonadota</taxon>
        <taxon>Gammaproteobacteria</taxon>
        <taxon>Methylococcales</taxon>
        <taxon>Methylococcaceae</taxon>
        <taxon>Methylococcus</taxon>
    </lineage>
</organism>
<dbReference type="InterPro" id="IPR010718">
    <property type="entry name" value="DUF1294"/>
</dbReference>
<keyword evidence="3" id="KW-0472">Membrane</keyword>
<dbReference type="PROSITE" id="PS51857">
    <property type="entry name" value="CSD_2"/>
    <property type="match status" value="1"/>
</dbReference>
<protein>
    <submittedName>
        <fullName evidence="5">Cold-shock domain family protein</fullName>
    </submittedName>
</protein>
<dbReference type="Proteomes" id="UP001158598">
    <property type="component" value="Chromosome"/>
</dbReference>
<dbReference type="PROSITE" id="PS00352">
    <property type="entry name" value="CSD_1"/>
    <property type="match status" value="1"/>
</dbReference>
<dbReference type="SMART" id="SM00357">
    <property type="entry name" value="CSP"/>
    <property type="match status" value="1"/>
</dbReference>
<reference evidence="5" key="1">
    <citation type="submission" date="2023-03" db="EMBL/GenBank/DDBJ databases">
        <authorList>
            <person name="Pearce D."/>
        </authorList>
    </citation>
    <scope>NUCLEOTIDE SEQUENCE</scope>
    <source>
        <strain evidence="5">Mc</strain>
    </source>
</reference>
<dbReference type="Pfam" id="PF06961">
    <property type="entry name" value="DUF1294"/>
    <property type="match status" value="1"/>
</dbReference>
<evidence type="ECO:0000256" key="2">
    <source>
        <dbReference type="RuleBase" id="RU000408"/>
    </source>
</evidence>
<dbReference type="Pfam" id="PF00313">
    <property type="entry name" value="CSD"/>
    <property type="match status" value="1"/>
</dbReference>
<dbReference type="InterPro" id="IPR002059">
    <property type="entry name" value="CSP_DNA-bd"/>
</dbReference>
<evidence type="ECO:0000313" key="5">
    <source>
        <dbReference type="EMBL" id="CAI8848866.1"/>
    </source>
</evidence>
<dbReference type="Gene3D" id="2.40.50.140">
    <property type="entry name" value="Nucleic acid-binding proteins"/>
    <property type="match status" value="1"/>
</dbReference>
<keyword evidence="1" id="KW-0597">Phosphoprotein</keyword>
<gene>
    <name evidence="5" type="ORF">MCNOR_2457</name>
</gene>
<dbReference type="GO" id="GO:0043488">
    <property type="term" value="P:regulation of mRNA stability"/>
    <property type="evidence" value="ECO:0007669"/>
    <property type="project" value="TreeGrafter"/>
</dbReference>
<evidence type="ECO:0000313" key="6">
    <source>
        <dbReference type="Proteomes" id="UP001158598"/>
    </source>
</evidence>
<dbReference type="PANTHER" id="PTHR12962:SF1">
    <property type="entry name" value="COLD SHOCK DOMAIN-CONTAINING PROTEIN CG9705"/>
    <property type="match status" value="1"/>
</dbReference>
<comment type="subcellular location">
    <subcellularLocation>
        <location evidence="2">Cytoplasm</location>
    </subcellularLocation>
</comment>
<dbReference type="AlphaFoldDB" id="A0AA35XVM7"/>
<dbReference type="PANTHER" id="PTHR12962">
    <property type="entry name" value="CALCIUM-REGULATED HEAT STABLE PROTEIN CRHSP-24-RELATED"/>
    <property type="match status" value="1"/>
</dbReference>
<dbReference type="SUPFAM" id="SSF50249">
    <property type="entry name" value="Nucleic acid-binding proteins"/>
    <property type="match status" value="1"/>
</dbReference>
<dbReference type="InterPro" id="IPR011129">
    <property type="entry name" value="CSD"/>
</dbReference>
<sequence>MMKTIGQGAHMGKLSPFQVGELVVWRDEKGFGFIRPFAGDHDLFIHISAFKKGMSRRPQVGDIVHYRIETEADGRERLRHAAIEGVKYAMPRFGPVKVKPLERSPYVNGVIGLPFLLSTWLLWSVGNPVPLLMYVFISAITLFLYGLDKRSSITGHWRVPETYLHLFALFGGWPGALIAQREYRHKLRKPRFQVVFRAIIALHALIWLIAIAFAFSSRGMAQFMQ</sequence>
<feature type="domain" description="CSD" evidence="4">
    <location>
        <begin position="17"/>
        <end position="85"/>
    </location>
</feature>
<dbReference type="CDD" id="cd04458">
    <property type="entry name" value="CSP_CDS"/>
    <property type="match status" value="1"/>
</dbReference>
<dbReference type="GO" id="GO:0005829">
    <property type="term" value="C:cytosol"/>
    <property type="evidence" value="ECO:0007669"/>
    <property type="project" value="UniProtKB-ARBA"/>
</dbReference>
<feature type="transmembrane region" description="Helical" evidence="3">
    <location>
        <begin position="129"/>
        <end position="147"/>
    </location>
</feature>
<dbReference type="GO" id="GO:0003730">
    <property type="term" value="F:mRNA 3'-UTR binding"/>
    <property type="evidence" value="ECO:0007669"/>
    <property type="project" value="TreeGrafter"/>
</dbReference>
<evidence type="ECO:0000256" key="3">
    <source>
        <dbReference type="SAM" id="Phobius"/>
    </source>
</evidence>
<name>A0AA35XVM7_METCP</name>
<feature type="transmembrane region" description="Helical" evidence="3">
    <location>
        <begin position="106"/>
        <end position="123"/>
    </location>
</feature>